<keyword evidence="6" id="KW-0560">Oxidoreductase</keyword>
<evidence type="ECO:0000313" key="9">
    <source>
        <dbReference type="EMBL" id="MBS9522487.1"/>
    </source>
</evidence>
<name>A0AAP2G0K0_9BACT</name>
<dbReference type="Pfam" id="PF01266">
    <property type="entry name" value="DAO"/>
    <property type="match status" value="1"/>
</dbReference>
<evidence type="ECO:0000256" key="4">
    <source>
        <dbReference type="ARBA" id="ARBA00022798"/>
    </source>
</evidence>
<keyword evidence="4" id="KW-0319">Glycerol metabolism</keyword>
<dbReference type="Gene3D" id="1.10.8.870">
    <property type="entry name" value="Alpha-glycerophosphate oxidase, cap domain"/>
    <property type="match status" value="1"/>
</dbReference>
<evidence type="ECO:0000259" key="7">
    <source>
        <dbReference type="Pfam" id="PF01266"/>
    </source>
</evidence>
<dbReference type="PANTHER" id="PTHR11985">
    <property type="entry name" value="GLYCEROL-3-PHOSPHATE DEHYDROGENASE"/>
    <property type="match status" value="1"/>
</dbReference>
<accession>A0AAP2G0K0</accession>
<dbReference type="InterPro" id="IPR031656">
    <property type="entry name" value="DAO_C"/>
</dbReference>
<dbReference type="SUPFAM" id="SSF51905">
    <property type="entry name" value="FAD/NAD(P)-binding domain"/>
    <property type="match status" value="1"/>
</dbReference>
<dbReference type="Gene3D" id="3.30.9.10">
    <property type="entry name" value="D-Amino Acid Oxidase, subunit A, domain 2"/>
    <property type="match status" value="1"/>
</dbReference>
<comment type="caution">
    <text evidence="9">The sequence shown here is derived from an EMBL/GenBank/DDBJ whole genome shotgun (WGS) entry which is preliminary data.</text>
</comment>
<reference evidence="9 10" key="1">
    <citation type="submission" date="2021-05" db="EMBL/GenBank/DDBJ databases">
        <authorList>
            <person name="Zhang Z.D."/>
            <person name="Osman G."/>
        </authorList>
    </citation>
    <scope>NUCLEOTIDE SEQUENCE [LARGE SCALE GENOMIC DNA]</scope>
    <source>
        <strain evidence="9 10">KCTC 32217</strain>
    </source>
</reference>
<protein>
    <submittedName>
        <fullName evidence="9">Glycerol-3-phosphate dehydrogenase/oxidase</fullName>
    </submittedName>
</protein>
<gene>
    <name evidence="9" type="ORF">KI659_00520</name>
</gene>
<dbReference type="GO" id="GO:0046168">
    <property type="term" value="P:glycerol-3-phosphate catabolic process"/>
    <property type="evidence" value="ECO:0007669"/>
    <property type="project" value="TreeGrafter"/>
</dbReference>
<feature type="domain" description="FAD dependent oxidoreductase" evidence="7">
    <location>
        <begin position="16"/>
        <end position="343"/>
    </location>
</feature>
<dbReference type="Gene3D" id="3.50.50.60">
    <property type="entry name" value="FAD/NAD(P)-binding domain"/>
    <property type="match status" value="1"/>
</dbReference>
<evidence type="ECO:0000313" key="10">
    <source>
        <dbReference type="Proteomes" id="UP001319104"/>
    </source>
</evidence>
<dbReference type="RefSeq" id="WP_213943389.1">
    <property type="nucleotide sequence ID" value="NZ_JAHCMY010000001.1"/>
</dbReference>
<dbReference type="PANTHER" id="PTHR11985:SF35">
    <property type="entry name" value="ANAEROBIC GLYCEROL-3-PHOSPHATE DEHYDROGENASE SUBUNIT A"/>
    <property type="match status" value="1"/>
</dbReference>
<dbReference type="Pfam" id="PF16901">
    <property type="entry name" value="DAO_C"/>
    <property type="match status" value="1"/>
</dbReference>
<keyword evidence="3" id="KW-0285">Flavoprotein</keyword>
<evidence type="ECO:0000256" key="3">
    <source>
        <dbReference type="ARBA" id="ARBA00022630"/>
    </source>
</evidence>
<dbReference type="Proteomes" id="UP001319104">
    <property type="component" value="Unassembled WGS sequence"/>
</dbReference>
<dbReference type="InterPro" id="IPR000447">
    <property type="entry name" value="G3P_DH_FAD-dep"/>
</dbReference>
<proteinExistence type="inferred from homology"/>
<dbReference type="InterPro" id="IPR038299">
    <property type="entry name" value="DAO_C_sf"/>
</dbReference>
<keyword evidence="10" id="KW-1185">Reference proteome</keyword>
<dbReference type="GO" id="GO:0006071">
    <property type="term" value="P:glycerol metabolic process"/>
    <property type="evidence" value="ECO:0007669"/>
    <property type="project" value="UniProtKB-KW"/>
</dbReference>
<evidence type="ECO:0000256" key="5">
    <source>
        <dbReference type="ARBA" id="ARBA00022827"/>
    </source>
</evidence>
<dbReference type="InterPro" id="IPR036188">
    <property type="entry name" value="FAD/NAD-bd_sf"/>
</dbReference>
<evidence type="ECO:0000256" key="1">
    <source>
        <dbReference type="ARBA" id="ARBA00001974"/>
    </source>
</evidence>
<dbReference type="GO" id="GO:0004368">
    <property type="term" value="F:glycerol-3-phosphate dehydrogenase (quinone) activity"/>
    <property type="evidence" value="ECO:0007669"/>
    <property type="project" value="InterPro"/>
</dbReference>
<comment type="similarity">
    <text evidence="2">Belongs to the FAD-dependent glycerol-3-phosphate dehydrogenase family.</text>
</comment>
<keyword evidence="5" id="KW-0274">FAD</keyword>
<evidence type="ECO:0000256" key="6">
    <source>
        <dbReference type="ARBA" id="ARBA00023002"/>
    </source>
</evidence>
<organism evidence="9 10">
    <name type="scientific">Litoribacter ruber</name>
    <dbReference type="NCBI Taxonomy" id="702568"/>
    <lineage>
        <taxon>Bacteria</taxon>
        <taxon>Pseudomonadati</taxon>
        <taxon>Bacteroidota</taxon>
        <taxon>Cytophagia</taxon>
        <taxon>Cytophagales</taxon>
        <taxon>Cyclobacteriaceae</taxon>
        <taxon>Litoribacter</taxon>
    </lineage>
</organism>
<evidence type="ECO:0000256" key="2">
    <source>
        <dbReference type="ARBA" id="ARBA00007330"/>
    </source>
</evidence>
<dbReference type="InterPro" id="IPR006076">
    <property type="entry name" value="FAD-dep_OxRdtase"/>
</dbReference>
<dbReference type="EMBL" id="JAHCMY010000001">
    <property type="protein sequence ID" value="MBS9522487.1"/>
    <property type="molecule type" value="Genomic_DNA"/>
</dbReference>
<dbReference type="AlphaFoldDB" id="A0AAP2G0K0"/>
<evidence type="ECO:0000259" key="8">
    <source>
        <dbReference type="Pfam" id="PF16901"/>
    </source>
</evidence>
<dbReference type="PRINTS" id="PR01001">
    <property type="entry name" value="FADG3PDH"/>
</dbReference>
<feature type="domain" description="Alpha-glycerophosphate oxidase C-terminal" evidence="8">
    <location>
        <begin position="413"/>
        <end position="497"/>
    </location>
</feature>
<comment type="cofactor">
    <cofactor evidence="1">
        <name>FAD</name>
        <dbReference type="ChEBI" id="CHEBI:57692"/>
    </cofactor>
</comment>
<sequence length="517" mass="57558">MHRVNNIQRLISEKWDLIIIGGGASGLGVALDALSRGMKVALVEKSDFAKGTSSRSTKLIHGGVRYLAQGNLGLVREALLERGYLIKQAPHLVKSQSFIIPIYSIWHQLKYWLGLKIYDLLAGGKNIGSSTLLTKEEVGKKLPQLKKRDLRAGIEYFDGQFDDARLAIALVRTCDELGGCLANYVKVDKLLKNSQGKVSGVGCKDELSGEHFKIKGKVVVNATGVFADKILRLDSPEMKKSIRPSQGIHLVLDKKFFEGESALMIPQTTDGRVLFIVPWNGKIMLGTTDTLRKRVKSEPVALKREIQFVLKNANKYLTQKATQQDVLSVFAGLRPLAAPQNGDAKTKEISRSHKISVSESGLVTLVGGKWTTFRKMGEDTVNKIHKLLNLKSPSKSAGIKLKGYVNPIPNSPFSFYGSDEPEVWKLIEEDAGLKEKLHPDYPFCLAQVVWAVRMEMAHHVEDFLSRRIRILVMDAKSAVEMAPKVAEVMAKELGKNEDWIEKEVKSFQKLAKKYILN</sequence>